<comment type="cofactor">
    <cofactor evidence="2">
        <name>Mg(2+)</name>
        <dbReference type="ChEBI" id="CHEBI:18420"/>
    </cofactor>
</comment>
<name>A0A1R4EC55_9GAMM</name>
<evidence type="ECO:0000259" key="11">
    <source>
        <dbReference type="Pfam" id="PF02879"/>
    </source>
</evidence>
<dbReference type="InterPro" id="IPR005845">
    <property type="entry name" value="A-D-PHexomutase_a/b/a-II"/>
</dbReference>
<feature type="domain" description="Alpha-D-phosphohexomutase alpha/beta/alpha" evidence="12">
    <location>
        <begin position="327"/>
        <end position="431"/>
    </location>
</feature>
<dbReference type="PANTHER" id="PTHR43771">
    <property type="entry name" value="PHOSPHOMANNOMUTASE"/>
    <property type="match status" value="1"/>
</dbReference>
<keyword evidence="6" id="KW-0597">Phosphoprotein</keyword>
<organism evidence="13 14">
    <name type="scientific">Psychrobacter pasteurii</name>
    <dbReference type="NCBI Taxonomy" id="1945520"/>
    <lineage>
        <taxon>Bacteria</taxon>
        <taxon>Pseudomonadati</taxon>
        <taxon>Pseudomonadota</taxon>
        <taxon>Gammaproteobacteria</taxon>
        <taxon>Moraxellales</taxon>
        <taxon>Moraxellaceae</taxon>
        <taxon>Psychrobacter</taxon>
    </lineage>
</organism>
<dbReference type="Pfam" id="PF02878">
    <property type="entry name" value="PGM_PMM_I"/>
    <property type="match status" value="1"/>
</dbReference>
<evidence type="ECO:0000256" key="2">
    <source>
        <dbReference type="ARBA" id="ARBA00001946"/>
    </source>
</evidence>
<gene>
    <name evidence="13" type="primary">algC_1</name>
    <name evidence="13" type="ORF">A1019T_00045</name>
</gene>
<dbReference type="GO" id="GO:0005975">
    <property type="term" value="P:carbohydrate metabolic process"/>
    <property type="evidence" value="ECO:0007669"/>
    <property type="project" value="InterPro"/>
</dbReference>
<proteinExistence type="inferred from homology"/>
<evidence type="ECO:0000256" key="8">
    <source>
        <dbReference type="ARBA" id="ARBA00022842"/>
    </source>
</evidence>
<dbReference type="InterPro" id="IPR005846">
    <property type="entry name" value="A-D-PHexomutase_a/b/a-III"/>
</dbReference>
<evidence type="ECO:0000256" key="6">
    <source>
        <dbReference type="ARBA" id="ARBA00022553"/>
    </source>
</evidence>
<keyword evidence="9 13" id="KW-0413">Isomerase</keyword>
<dbReference type="InterPro" id="IPR016055">
    <property type="entry name" value="A-D-PHexomutase_a/b/a-I/II/III"/>
</dbReference>
<comment type="similarity">
    <text evidence="4">Belongs to the phosphohexose mutase family.</text>
</comment>
<protein>
    <recommendedName>
        <fullName evidence="5">phosphomannomutase</fullName>
        <ecNumber evidence="5">5.4.2.8</ecNumber>
    </recommendedName>
</protein>
<dbReference type="EC" id="5.4.2.8" evidence="5"/>
<dbReference type="GO" id="GO:0046872">
    <property type="term" value="F:metal ion binding"/>
    <property type="evidence" value="ECO:0007669"/>
    <property type="project" value="UniProtKB-KW"/>
</dbReference>
<feature type="domain" description="Alpha-D-phosphohexomutase alpha/beta/alpha" evidence="10">
    <location>
        <begin position="11"/>
        <end position="139"/>
    </location>
</feature>
<dbReference type="Pfam" id="PF02880">
    <property type="entry name" value="PGM_PMM_III"/>
    <property type="match status" value="1"/>
</dbReference>
<dbReference type="OrthoDB" id="9803322at2"/>
<dbReference type="Proteomes" id="UP000188169">
    <property type="component" value="Unassembled WGS sequence"/>
</dbReference>
<keyword evidence="14" id="KW-1185">Reference proteome</keyword>
<dbReference type="InterPro" id="IPR005841">
    <property type="entry name" value="Alpha-D-phosphohexomutase_SF"/>
</dbReference>
<dbReference type="InterPro" id="IPR036900">
    <property type="entry name" value="A-D-PHexomutase_C_sf"/>
</dbReference>
<evidence type="ECO:0000259" key="10">
    <source>
        <dbReference type="Pfam" id="PF02878"/>
    </source>
</evidence>
<evidence type="ECO:0000256" key="4">
    <source>
        <dbReference type="ARBA" id="ARBA00010231"/>
    </source>
</evidence>
<keyword evidence="8" id="KW-0460">Magnesium</keyword>
<accession>A0A1R4EC55</accession>
<dbReference type="AlphaFoldDB" id="A0A1R4EC55"/>
<dbReference type="Gene3D" id="3.40.120.10">
    <property type="entry name" value="Alpha-D-Glucose-1,6-Bisphosphate, subunit A, domain 3"/>
    <property type="match status" value="3"/>
</dbReference>
<dbReference type="STRING" id="1945520.A1019T_00045"/>
<feature type="domain" description="Alpha-D-phosphohexomutase alpha/beta/alpha" evidence="11">
    <location>
        <begin position="211"/>
        <end position="300"/>
    </location>
</feature>
<dbReference type="SUPFAM" id="SSF53738">
    <property type="entry name" value="Phosphoglucomutase, first 3 domains"/>
    <property type="match status" value="3"/>
</dbReference>
<evidence type="ECO:0000313" key="14">
    <source>
        <dbReference type="Proteomes" id="UP000188169"/>
    </source>
</evidence>
<dbReference type="PRINTS" id="PR00509">
    <property type="entry name" value="PGMPMM"/>
</dbReference>
<dbReference type="InterPro" id="IPR005844">
    <property type="entry name" value="A-D-PHexomutase_a/b/a-I"/>
</dbReference>
<evidence type="ECO:0000256" key="7">
    <source>
        <dbReference type="ARBA" id="ARBA00022723"/>
    </source>
</evidence>
<dbReference type="PANTHER" id="PTHR43771:SF2">
    <property type="entry name" value="PHOSPHOMANNOMUTASE_PHOSPHOGLUCOMUTASE"/>
    <property type="match status" value="1"/>
</dbReference>
<evidence type="ECO:0000313" key="13">
    <source>
        <dbReference type="EMBL" id="SJM36087.1"/>
    </source>
</evidence>
<dbReference type="RefSeq" id="WP_095532702.1">
    <property type="nucleotide sequence ID" value="NZ_FUGD01000024.1"/>
</dbReference>
<evidence type="ECO:0000256" key="3">
    <source>
        <dbReference type="ARBA" id="ARBA00004699"/>
    </source>
</evidence>
<evidence type="ECO:0000256" key="1">
    <source>
        <dbReference type="ARBA" id="ARBA00000586"/>
    </source>
</evidence>
<dbReference type="Pfam" id="PF02879">
    <property type="entry name" value="PGM_PMM_II"/>
    <property type="match status" value="1"/>
</dbReference>
<sequence>MSLTAFSDQRALFKAYDIRGERALFTAQFTAALSDALARQFVHHANVSQVVIGFDARHYSETLAKQMASSFQAYGFEVIWLGLVTTPLMAFWANQYQGHGVIATASHSEPHINGIKWLINSQSPSSEQIQEVYQQLFDYSSDTERIADKNSAKVNSKPGTALPNPTPQQTLLPKKDILNLYINKAVEAITRINQSRLKATLPACQPNIEPEASAFKVVIDCLNGSTGLFAEAFYTAHPCLCSEVILLNANTDGNFPKGNPDPMEYNRLHELSAAVVNHKADLGLSFDGDGDRLMVVDSSGQPLVADHLLYLLSRVAIEDHFKSTACNNSDACSPTVIFDVKCSHHLPTLIQQAGAQAQISKTGSSILRRALQAKKDGTESHILFAGELSGHFIFNDGYFLLHDDAMYAGLRLLNWLHHQPRTLSEIIDTLPEMVSTPDVYLPLADYSYSVSQDTTLSEDQQSSQPILDKLSALCQKLQSNIKDLPVSLPSDARLTCIDGLRLDFTNGFGIIRSSNTSNSLTVRFAGDSLSDLTQIQGYFVSLCQSISQDLANQVANIQVNQ</sequence>
<keyword evidence="7" id="KW-0479">Metal-binding</keyword>
<dbReference type="SUPFAM" id="SSF55957">
    <property type="entry name" value="Phosphoglucomutase, C-terminal domain"/>
    <property type="match status" value="1"/>
</dbReference>
<comment type="pathway">
    <text evidence="3">Nucleotide-sugar biosynthesis; GDP-alpha-D-mannose biosynthesis; alpha-D-mannose 1-phosphate from D-fructose 6-phosphate: step 2/2.</text>
</comment>
<dbReference type="CDD" id="cd03089">
    <property type="entry name" value="PMM_PGM"/>
    <property type="match status" value="1"/>
</dbReference>
<dbReference type="GO" id="GO:0004615">
    <property type="term" value="F:phosphomannomutase activity"/>
    <property type="evidence" value="ECO:0007669"/>
    <property type="project" value="UniProtKB-EC"/>
</dbReference>
<evidence type="ECO:0000259" key="12">
    <source>
        <dbReference type="Pfam" id="PF02880"/>
    </source>
</evidence>
<reference evidence="14" key="1">
    <citation type="submission" date="2017-02" db="EMBL/GenBank/DDBJ databases">
        <authorList>
            <person name="Mornico D."/>
        </authorList>
    </citation>
    <scope>NUCLEOTIDE SEQUENCE [LARGE SCALE GENOMIC DNA]</scope>
</reference>
<evidence type="ECO:0000256" key="9">
    <source>
        <dbReference type="ARBA" id="ARBA00023235"/>
    </source>
</evidence>
<dbReference type="Gene3D" id="3.30.310.50">
    <property type="entry name" value="Alpha-D-phosphohexomutase, C-terminal domain"/>
    <property type="match status" value="1"/>
</dbReference>
<dbReference type="EMBL" id="FUGD01000024">
    <property type="protein sequence ID" value="SJM36087.1"/>
    <property type="molecule type" value="Genomic_DNA"/>
</dbReference>
<evidence type="ECO:0000256" key="5">
    <source>
        <dbReference type="ARBA" id="ARBA00012730"/>
    </source>
</evidence>
<comment type="catalytic activity">
    <reaction evidence="1">
        <text>alpha-D-mannose 1-phosphate = D-mannose 6-phosphate</text>
        <dbReference type="Rhea" id="RHEA:11140"/>
        <dbReference type="ChEBI" id="CHEBI:58409"/>
        <dbReference type="ChEBI" id="CHEBI:58735"/>
        <dbReference type="EC" id="5.4.2.8"/>
    </reaction>
</comment>